<comment type="caution">
    <text evidence="1">The sequence shown here is derived from an EMBL/GenBank/DDBJ whole genome shotgun (WGS) entry which is preliminary data.</text>
</comment>
<reference evidence="1 2" key="1">
    <citation type="submission" date="2018-08" db="EMBL/GenBank/DDBJ databases">
        <title>Recombination of ecologically and evolutionarily significant loci maintains genetic cohesion in the Pseudomonas syringae species complex.</title>
        <authorList>
            <person name="Dillon M."/>
            <person name="Thakur S."/>
            <person name="Almeida R.N.D."/>
            <person name="Weir B.S."/>
            <person name="Guttman D.S."/>
        </authorList>
    </citation>
    <scope>NUCLEOTIDE SEQUENCE [LARGE SCALE GENOMIC DNA]</scope>
    <source>
        <strain evidence="1 2">ICMP 13685</strain>
    </source>
</reference>
<name>A0A3M5BA32_PSESS</name>
<dbReference type="Proteomes" id="UP000269801">
    <property type="component" value="Unassembled WGS sequence"/>
</dbReference>
<protein>
    <submittedName>
        <fullName evidence="1">Uncharacterized protein</fullName>
    </submittedName>
</protein>
<dbReference type="EMBL" id="RBSL01000401">
    <property type="protein sequence ID" value="RMS21468.1"/>
    <property type="molecule type" value="Genomic_DNA"/>
</dbReference>
<evidence type="ECO:0000313" key="1">
    <source>
        <dbReference type="EMBL" id="RMS21468.1"/>
    </source>
</evidence>
<gene>
    <name evidence="1" type="ORF">ALP70_03980</name>
</gene>
<evidence type="ECO:0000313" key="2">
    <source>
        <dbReference type="Proteomes" id="UP000269801"/>
    </source>
</evidence>
<proteinExistence type="predicted"/>
<dbReference type="AlphaFoldDB" id="A0A3M5BA32"/>
<sequence length="138" mass="15268">MTSNKPNDVHVSRELMARIVKDQCVSISILDHLRALLAQADDQQGEPDIVIDLVQPNPYSDGLHIRIWHNTGMLGPGEYKLYRHAQPVAAKVDERLTQATAFVQKLRDAAAGQPSFATGYLSDILDVLQGRAKLNTPQ</sequence>
<organism evidence="1 2">
    <name type="scientific">Pseudomonas savastanoi</name>
    <name type="common">Pseudomonas syringae pv. savastanoi</name>
    <dbReference type="NCBI Taxonomy" id="29438"/>
    <lineage>
        <taxon>Bacteria</taxon>
        <taxon>Pseudomonadati</taxon>
        <taxon>Pseudomonadota</taxon>
        <taxon>Gammaproteobacteria</taxon>
        <taxon>Pseudomonadales</taxon>
        <taxon>Pseudomonadaceae</taxon>
        <taxon>Pseudomonas</taxon>
    </lineage>
</organism>
<dbReference type="RefSeq" id="WP_057454356.1">
    <property type="nucleotide sequence ID" value="NZ_RBTE01000315.1"/>
</dbReference>
<accession>A0A3M5BA32</accession>